<dbReference type="InterPro" id="IPR057359">
    <property type="entry name" value="YfjL_N"/>
</dbReference>
<accession>A0A6N2ZQN1</accession>
<evidence type="ECO:0000259" key="2">
    <source>
        <dbReference type="Pfam" id="PF25425"/>
    </source>
</evidence>
<dbReference type="Pfam" id="PF25425">
    <property type="entry name" value="YfjL_N"/>
    <property type="match status" value="1"/>
</dbReference>
<keyword evidence="1" id="KW-0812">Transmembrane</keyword>
<sequence length="240" mass="28512">MKYIKLIIAVIVTGIAIYFYSGFFGNPIEYLKVKHAFEDYIDKNYDGKLEIEAIKFNFKTGGFYAQVKDDNYKTNSYLDYYYDGSIGDGYYQDTITNMQDEINNYISYNIEKDTDIKRYYMSLEPTINIKQYKYKVNDFYSGEEPIDLTLNLGYTYDFDEKNTNKSEKDKFPYKNKDEFIKDTYKIVKTLKKINYDFSNVTIYSFKEDGNNTYEVNIKNLNDIKSEDDLDKIIKNVDYSK</sequence>
<evidence type="ECO:0000256" key="1">
    <source>
        <dbReference type="SAM" id="Phobius"/>
    </source>
</evidence>
<keyword evidence="1" id="KW-1133">Transmembrane helix</keyword>
<keyword evidence="1" id="KW-0472">Membrane</keyword>
<dbReference type="RefSeq" id="WP_156530642.1">
    <property type="nucleotide sequence ID" value="NZ_CACRUE010000012.1"/>
</dbReference>
<feature type="domain" description="YfjL-like N-terminal" evidence="2">
    <location>
        <begin position="2"/>
        <end position="69"/>
    </location>
</feature>
<proteinExistence type="predicted"/>
<dbReference type="EMBL" id="CACRUE010000012">
    <property type="protein sequence ID" value="VYT80158.1"/>
    <property type="molecule type" value="Genomic_DNA"/>
</dbReference>
<evidence type="ECO:0000313" key="3">
    <source>
        <dbReference type="EMBL" id="VYT80158.1"/>
    </source>
</evidence>
<feature type="transmembrane region" description="Helical" evidence="1">
    <location>
        <begin position="6"/>
        <end position="25"/>
    </location>
</feature>
<dbReference type="AlphaFoldDB" id="A0A6N2ZQN1"/>
<protein>
    <recommendedName>
        <fullName evidence="2">YfjL-like N-terminal domain-containing protein</fullName>
    </recommendedName>
</protein>
<reference evidence="3" key="1">
    <citation type="submission" date="2019-11" db="EMBL/GenBank/DDBJ databases">
        <authorList>
            <person name="Feng L."/>
        </authorList>
    </citation>
    <scope>NUCLEOTIDE SEQUENCE</scope>
    <source>
        <strain evidence="3">IbartlettiiLFYP30</strain>
    </source>
</reference>
<gene>
    <name evidence="3" type="ORF">IBLFYP30_00119</name>
</gene>
<name>A0A6N2ZQN1_9FIRM</name>
<organism evidence="3">
    <name type="scientific">Intestinibacter bartlettii</name>
    <dbReference type="NCBI Taxonomy" id="261299"/>
    <lineage>
        <taxon>Bacteria</taxon>
        <taxon>Bacillati</taxon>
        <taxon>Bacillota</taxon>
        <taxon>Clostridia</taxon>
        <taxon>Peptostreptococcales</taxon>
        <taxon>Peptostreptococcaceae</taxon>
        <taxon>Intestinibacter</taxon>
    </lineage>
</organism>